<sequence length="316" mass="34251">MQLDGILSGLNPKHKVFILGSAVVDLVLSVNRLPKSGEDISAAFQGGKVGGCAFNVADVLTKLDLPCSTYFPVGEGMFAQIVKQEFIKRSIAISQVCNCGDNGWNLSLVEPDGERTFITMSGLECRMQKQWFDKYSFSDFDYFYLSGYQAEGENGDIMLEILKRKRKDSFLIFDPGPRSEFISAEKVHCFEELNCIYTINAKEACILSGRLYPDDAALELCKRTGNPAVITDGAKGAYLACDNKVSLIPGVSIKVADTIGSGDAHTGGFIAGLMCDLSLEDAVKLANYTAAYVTAHQGAACAPTADQMLSFFTETL</sequence>
<dbReference type="eggNOG" id="COG0524">
    <property type="taxonomic scope" value="Bacteria"/>
</dbReference>
<dbReference type="GO" id="GO:0005829">
    <property type="term" value="C:cytosol"/>
    <property type="evidence" value="ECO:0007669"/>
    <property type="project" value="TreeGrafter"/>
</dbReference>
<dbReference type="PANTHER" id="PTHR10584:SF166">
    <property type="entry name" value="RIBOKINASE"/>
    <property type="match status" value="1"/>
</dbReference>
<dbReference type="AlphaFoldDB" id="E8LHH6"/>
<evidence type="ECO:0000313" key="6">
    <source>
        <dbReference type="EMBL" id="EFY07995.1"/>
    </source>
</evidence>
<keyword evidence="2 4" id="KW-0808">Transferase</keyword>
<dbReference type="OrthoDB" id="8578462at2"/>
<name>E8LHH6_SUCHY</name>
<dbReference type="PRINTS" id="PR00990">
    <property type="entry name" value="RIBOKINASE"/>
</dbReference>
<evidence type="ECO:0000256" key="1">
    <source>
        <dbReference type="ARBA" id="ARBA00010688"/>
    </source>
</evidence>
<dbReference type="RefSeq" id="WP_009142376.1">
    <property type="nucleotide sequence ID" value="NZ_GL830945.1"/>
</dbReference>
<dbReference type="InterPro" id="IPR011611">
    <property type="entry name" value="PfkB_dom"/>
</dbReference>
<dbReference type="InterPro" id="IPR002173">
    <property type="entry name" value="Carboh/pur_kinase_PfkB_CS"/>
</dbReference>
<organism evidence="6 7">
    <name type="scientific">Succinatimonas hippei (strain DSM 22608 / JCM 16073 / KCTC 15190 / YIT 12066)</name>
    <dbReference type="NCBI Taxonomy" id="762983"/>
    <lineage>
        <taxon>Bacteria</taxon>
        <taxon>Pseudomonadati</taxon>
        <taxon>Pseudomonadota</taxon>
        <taxon>Gammaproteobacteria</taxon>
        <taxon>Aeromonadales</taxon>
        <taxon>Succinivibrionaceae</taxon>
        <taxon>Succinatimonas</taxon>
    </lineage>
</organism>
<dbReference type="Pfam" id="PF00294">
    <property type="entry name" value="PfkB"/>
    <property type="match status" value="1"/>
</dbReference>
<evidence type="ECO:0000256" key="2">
    <source>
        <dbReference type="ARBA" id="ARBA00022679"/>
    </source>
</evidence>
<dbReference type="PANTHER" id="PTHR10584">
    <property type="entry name" value="SUGAR KINASE"/>
    <property type="match status" value="1"/>
</dbReference>
<reference evidence="6 7" key="1">
    <citation type="submission" date="2011-01" db="EMBL/GenBank/DDBJ databases">
        <authorList>
            <person name="Weinstock G."/>
            <person name="Sodergren E."/>
            <person name="Clifton S."/>
            <person name="Fulton L."/>
            <person name="Fulton B."/>
            <person name="Courtney L."/>
            <person name="Fronick C."/>
            <person name="Harrison M."/>
            <person name="Strong C."/>
            <person name="Farmer C."/>
            <person name="Delahaunty K."/>
            <person name="Markovic C."/>
            <person name="Hall O."/>
            <person name="Minx P."/>
            <person name="Tomlinson C."/>
            <person name="Mitreva M."/>
            <person name="Hou S."/>
            <person name="Chen J."/>
            <person name="Wollam A."/>
            <person name="Pepin K.H."/>
            <person name="Johnson M."/>
            <person name="Bhonagiri V."/>
            <person name="Zhang X."/>
            <person name="Suruliraj S."/>
            <person name="Warren W."/>
            <person name="Chinwalla A."/>
            <person name="Mardis E.R."/>
            <person name="Wilson R.K."/>
        </authorList>
    </citation>
    <scope>NUCLEOTIDE SEQUENCE [LARGE SCALE GENOMIC DNA]</scope>
    <source>
        <strain evidence="7">DSM 22608 / JCM 16073 / KCTC 15190 / YIT 12066</strain>
    </source>
</reference>
<dbReference type="HOGENOM" id="CLU_027634_7_1_6"/>
<dbReference type="GO" id="GO:0006796">
    <property type="term" value="P:phosphate-containing compound metabolic process"/>
    <property type="evidence" value="ECO:0007669"/>
    <property type="project" value="UniProtKB-ARBA"/>
</dbReference>
<comment type="caution">
    <text evidence="6">The sequence shown here is derived from an EMBL/GenBank/DDBJ whole genome shotgun (WGS) entry which is preliminary data.</text>
</comment>
<dbReference type="SUPFAM" id="SSF53613">
    <property type="entry name" value="Ribokinase-like"/>
    <property type="match status" value="1"/>
</dbReference>
<evidence type="ECO:0000259" key="5">
    <source>
        <dbReference type="Pfam" id="PF00294"/>
    </source>
</evidence>
<evidence type="ECO:0000313" key="7">
    <source>
        <dbReference type="Proteomes" id="UP000018458"/>
    </source>
</evidence>
<dbReference type="InterPro" id="IPR029056">
    <property type="entry name" value="Ribokinase-like"/>
</dbReference>
<keyword evidence="3 4" id="KW-0418">Kinase</keyword>
<dbReference type="EMBL" id="AEVO01000007">
    <property type="protein sequence ID" value="EFY07995.1"/>
    <property type="molecule type" value="Genomic_DNA"/>
</dbReference>
<gene>
    <name evidence="6" type="ORF">HMPREF9444_00149</name>
</gene>
<dbReference type="Gene3D" id="3.40.1190.20">
    <property type="match status" value="1"/>
</dbReference>
<evidence type="ECO:0000256" key="4">
    <source>
        <dbReference type="RuleBase" id="RU003704"/>
    </source>
</evidence>
<proteinExistence type="inferred from homology"/>
<dbReference type="Proteomes" id="UP000018458">
    <property type="component" value="Unassembled WGS sequence"/>
</dbReference>
<evidence type="ECO:0000256" key="3">
    <source>
        <dbReference type="ARBA" id="ARBA00022777"/>
    </source>
</evidence>
<protein>
    <submittedName>
        <fullName evidence="6">Kinase, PfkB family</fullName>
    </submittedName>
</protein>
<comment type="similarity">
    <text evidence="1 4">Belongs to the carbohydrate kinase PfkB family.</text>
</comment>
<dbReference type="GO" id="GO:0016301">
    <property type="term" value="F:kinase activity"/>
    <property type="evidence" value="ECO:0007669"/>
    <property type="project" value="UniProtKB-KW"/>
</dbReference>
<keyword evidence="7" id="KW-1185">Reference proteome</keyword>
<accession>E8LHH6</accession>
<dbReference type="STRING" id="762983.HMPREF9444_00149"/>
<dbReference type="PROSITE" id="PS00584">
    <property type="entry name" value="PFKB_KINASES_2"/>
    <property type="match status" value="1"/>
</dbReference>
<feature type="domain" description="Carbohydrate kinase PfkB" evidence="5">
    <location>
        <begin position="14"/>
        <end position="304"/>
    </location>
</feature>
<dbReference type="InterPro" id="IPR002139">
    <property type="entry name" value="Ribo/fructo_kinase"/>
</dbReference>